<accession>A0A1G9Z2E3</accession>
<gene>
    <name evidence="1" type="ORF">SAMN05421813_1525</name>
</gene>
<sequence length="66" mass="7376">MKTLQILVPEKKEAVIKVILKELGISFKSIKEVKEPNSETISAMNELKAGKGKKFKNAESLFNSIK</sequence>
<keyword evidence="2" id="KW-1185">Reference proteome</keyword>
<dbReference type="EMBL" id="FNHH01000052">
    <property type="protein sequence ID" value="SDN15500.1"/>
    <property type="molecule type" value="Genomic_DNA"/>
</dbReference>
<proteinExistence type="predicted"/>
<name>A0A1G9Z2E3_9SPHI</name>
<protein>
    <submittedName>
        <fullName evidence="1">Uncharacterized protein</fullName>
    </submittedName>
</protein>
<dbReference type="OrthoDB" id="965614at2"/>
<evidence type="ECO:0000313" key="2">
    <source>
        <dbReference type="Proteomes" id="UP000199226"/>
    </source>
</evidence>
<dbReference type="AlphaFoldDB" id="A0A1G9Z2E3"/>
<reference evidence="2" key="1">
    <citation type="submission" date="2016-10" db="EMBL/GenBank/DDBJ databases">
        <authorList>
            <person name="Varghese N."/>
            <person name="Submissions S."/>
        </authorList>
    </citation>
    <scope>NUCLEOTIDE SEQUENCE [LARGE SCALE GENOMIC DNA]</scope>
    <source>
        <strain evidence="2">DSM 24536</strain>
    </source>
</reference>
<evidence type="ECO:0000313" key="1">
    <source>
        <dbReference type="EMBL" id="SDN15500.1"/>
    </source>
</evidence>
<dbReference type="STRING" id="990371.SAMN05421813_1525"/>
<dbReference type="Proteomes" id="UP000199226">
    <property type="component" value="Unassembled WGS sequence"/>
</dbReference>
<dbReference type="RefSeq" id="WP_090707266.1">
    <property type="nucleotide sequence ID" value="NZ_FNHH01000052.1"/>
</dbReference>
<organism evidence="1 2">
    <name type="scientific">Daejeonella rubra</name>
    <dbReference type="NCBI Taxonomy" id="990371"/>
    <lineage>
        <taxon>Bacteria</taxon>
        <taxon>Pseudomonadati</taxon>
        <taxon>Bacteroidota</taxon>
        <taxon>Sphingobacteriia</taxon>
        <taxon>Sphingobacteriales</taxon>
        <taxon>Sphingobacteriaceae</taxon>
        <taxon>Daejeonella</taxon>
    </lineage>
</organism>